<evidence type="ECO:0000313" key="3">
    <source>
        <dbReference type="Proteomes" id="UP001142055"/>
    </source>
</evidence>
<protein>
    <recommendedName>
        <fullName evidence="4">Peptidase aspartic putative domain-containing protein</fullName>
    </recommendedName>
</protein>
<proteinExistence type="predicted"/>
<accession>A0A9Q0M2N2</accession>
<comment type="caution">
    <text evidence="2">The sequence shown here is derived from an EMBL/GenBank/DDBJ whole genome shotgun (WGS) entry which is preliminary data.</text>
</comment>
<evidence type="ECO:0008006" key="4">
    <source>
        <dbReference type="Google" id="ProtNLM"/>
    </source>
</evidence>
<keyword evidence="1" id="KW-0472">Membrane</keyword>
<feature type="transmembrane region" description="Helical" evidence="1">
    <location>
        <begin position="204"/>
        <end position="224"/>
    </location>
</feature>
<reference evidence="2" key="1">
    <citation type="submission" date="2022-12" db="EMBL/GenBank/DDBJ databases">
        <title>Genome assemblies of Blomia tropicalis.</title>
        <authorList>
            <person name="Cui Y."/>
        </authorList>
    </citation>
    <scope>NUCLEOTIDE SEQUENCE</scope>
    <source>
        <tissue evidence="2">Adult mites</tissue>
    </source>
</reference>
<keyword evidence="1" id="KW-1133">Transmembrane helix</keyword>
<dbReference type="Proteomes" id="UP001142055">
    <property type="component" value="Chromosome 2"/>
</dbReference>
<organism evidence="2 3">
    <name type="scientific">Blomia tropicalis</name>
    <name type="common">Mite</name>
    <dbReference type="NCBI Taxonomy" id="40697"/>
    <lineage>
        <taxon>Eukaryota</taxon>
        <taxon>Metazoa</taxon>
        <taxon>Ecdysozoa</taxon>
        <taxon>Arthropoda</taxon>
        <taxon>Chelicerata</taxon>
        <taxon>Arachnida</taxon>
        <taxon>Acari</taxon>
        <taxon>Acariformes</taxon>
        <taxon>Sarcoptiformes</taxon>
        <taxon>Astigmata</taxon>
        <taxon>Glycyphagoidea</taxon>
        <taxon>Echimyopodidae</taxon>
        <taxon>Blomia</taxon>
    </lineage>
</organism>
<name>A0A9Q0M2N2_BLOTA</name>
<keyword evidence="3" id="KW-1185">Reference proteome</keyword>
<dbReference type="EMBL" id="JAPWDV010000002">
    <property type="protein sequence ID" value="KAJ6218928.1"/>
    <property type="molecule type" value="Genomic_DNA"/>
</dbReference>
<sequence length="228" mass="26428">MELFFNGVKPFIYNRNKRSLLEQCSFQPLLSAKISDLDLKQTEQVTLLFDSGAIYSYISYDLIRKLDLQDEIITIGKRKAIRLLLSSNCNESYQRKILIWIHPNSFQSALFDHSTTYVSDYIKQNLDKNIEWNTNIPNNDQRLIIIGSDLMGSLLTKSIDEHVRLNRWLVATKTKFGWFLQGTSSGRNFDSCSNANMMINKPTIGIVLTSLLFLWFDLLPFIVFESCY</sequence>
<dbReference type="AlphaFoldDB" id="A0A9Q0M2N2"/>
<evidence type="ECO:0000313" key="2">
    <source>
        <dbReference type="EMBL" id="KAJ6218928.1"/>
    </source>
</evidence>
<keyword evidence="1" id="KW-0812">Transmembrane</keyword>
<evidence type="ECO:0000256" key="1">
    <source>
        <dbReference type="SAM" id="Phobius"/>
    </source>
</evidence>
<gene>
    <name evidence="2" type="ORF">RDWZM_004740</name>
</gene>